<comment type="caution">
    <text evidence="7">The sequence shown here is derived from an EMBL/GenBank/DDBJ whole genome shotgun (WGS) entry which is preliminary data.</text>
</comment>
<accession>A0A8S9YMP4</accession>
<feature type="transmembrane region" description="Helical" evidence="6">
    <location>
        <begin position="286"/>
        <end position="308"/>
    </location>
</feature>
<comment type="similarity">
    <text evidence="5">Belongs to the membrane-bound acyltransferase family. HHAT subfamily.</text>
</comment>
<dbReference type="Pfam" id="PF03062">
    <property type="entry name" value="MBOAT"/>
    <property type="match status" value="1"/>
</dbReference>
<comment type="subcellular location">
    <subcellularLocation>
        <location evidence="1">Membrane</location>
        <topology evidence="1">Multi-pass membrane protein</topology>
    </subcellularLocation>
</comment>
<evidence type="ECO:0000313" key="7">
    <source>
        <dbReference type="EMBL" id="KAF7256159.1"/>
    </source>
</evidence>
<dbReference type="AlphaFoldDB" id="A0A8S9YMP4"/>
<dbReference type="GO" id="GO:0005783">
    <property type="term" value="C:endoplasmic reticulum"/>
    <property type="evidence" value="ECO:0007669"/>
    <property type="project" value="TreeGrafter"/>
</dbReference>
<dbReference type="InterPro" id="IPR004299">
    <property type="entry name" value="MBOAT_fam"/>
</dbReference>
<gene>
    <name evidence="7" type="ORF">EG68_06633</name>
</gene>
<evidence type="ECO:0000256" key="3">
    <source>
        <dbReference type="ARBA" id="ARBA00022989"/>
    </source>
</evidence>
<evidence type="ECO:0000256" key="4">
    <source>
        <dbReference type="ARBA" id="ARBA00023136"/>
    </source>
</evidence>
<reference evidence="7" key="1">
    <citation type="submission" date="2019-07" db="EMBL/GenBank/DDBJ databases">
        <title>Annotation for the trematode Paragonimus miyazaki's.</title>
        <authorList>
            <person name="Choi Y.-J."/>
        </authorList>
    </citation>
    <scope>NUCLEOTIDE SEQUENCE</scope>
    <source>
        <strain evidence="7">Japan</strain>
    </source>
</reference>
<evidence type="ECO:0008006" key="9">
    <source>
        <dbReference type="Google" id="ProtNLM"/>
    </source>
</evidence>
<keyword evidence="3 6" id="KW-1133">Transmembrane helix</keyword>
<sequence length="518" mass="60095">MRLFPEMSRFKLELSDFLFFSIHIFLFIMLCSQSNNPRNVSRLKNAGLLRTSTIPIGFGKHSYSTWIILLPYLVFYLIFSCFLRIILPSNYGKFEQVMRIVFCLVFVLYYVGLALVVDLFVLIGLGILLGFLFCRKQLFIWLIFCGILGYSNDLLHSSLFQRHLFQHPIADLSSMFSLIYSAHYLSVLRAISVALTVAELYCQSPESFCHTELNNKSKTHGWNLLDVMEYTFYPYTFFIGPLTTFDDWLSHVWKRPSNRSLRIANLTGRIRLLTCHSILFRAGRLMCWYTFWSAILCLIYPNALMWYAESWHVPEDQSVMDSWRARGAIHFYFLHLLFYGIPAVFADLEQYLIGGDHSIPKDFQMVSCAERRPEVNTPSCVKSQPLPVSKTVQLCLVPAPPSCVYHIVLFSEMWRTFDRGLYGFILRHIYFPLRGAFNSDSNNPKFFRSIVGFASPFLFVLLFHSISQGNCVWAAFNLFQVASERTVKRLQQHSEFGAMLVQSWCLWIFSVLSSSLPK</sequence>
<organism evidence="7 8">
    <name type="scientific">Paragonimus skrjabini miyazakii</name>
    <dbReference type="NCBI Taxonomy" id="59628"/>
    <lineage>
        <taxon>Eukaryota</taxon>
        <taxon>Metazoa</taxon>
        <taxon>Spiralia</taxon>
        <taxon>Lophotrochozoa</taxon>
        <taxon>Platyhelminthes</taxon>
        <taxon>Trematoda</taxon>
        <taxon>Digenea</taxon>
        <taxon>Plagiorchiida</taxon>
        <taxon>Troglotremata</taxon>
        <taxon>Troglotrematidae</taxon>
        <taxon>Paragonimus</taxon>
    </lineage>
</organism>
<keyword evidence="4 6" id="KW-0472">Membrane</keyword>
<evidence type="ECO:0000256" key="1">
    <source>
        <dbReference type="ARBA" id="ARBA00004141"/>
    </source>
</evidence>
<feature type="transmembrane region" description="Helical" evidence="6">
    <location>
        <begin position="450"/>
        <end position="476"/>
    </location>
</feature>
<dbReference type="PANTHER" id="PTHR13285">
    <property type="entry name" value="ACYLTRANSFERASE"/>
    <property type="match status" value="1"/>
</dbReference>
<feature type="transmembrane region" description="Helical" evidence="6">
    <location>
        <begin position="328"/>
        <end position="348"/>
    </location>
</feature>
<feature type="transmembrane region" description="Helical" evidence="6">
    <location>
        <begin position="138"/>
        <end position="155"/>
    </location>
</feature>
<feature type="transmembrane region" description="Helical" evidence="6">
    <location>
        <begin position="66"/>
        <end position="87"/>
    </location>
</feature>
<protein>
    <recommendedName>
        <fullName evidence="9">Protein-cysteine N-palmitoyltransferase Rasp</fullName>
    </recommendedName>
</protein>
<evidence type="ECO:0000256" key="6">
    <source>
        <dbReference type="SAM" id="Phobius"/>
    </source>
</evidence>
<name>A0A8S9YMP4_9TREM</name>
<dbReference type="InterPro" id="IPR051085">
    <property type="entry name" value="MB_O-acyltransferase"/>
</dbReference>
<keyword evidence="2 6" id="KW-0812">Transmembrane</keyword>
<proteinExistence type="inferred from homology"/>
<keyword evidence="8" id="KW-1185">Reference proteome</keyword>
<dbReference type="GO" id="GO:0016020">
    <property type="term" value="C:membrane"/>
    <property type="evidence" value="ECO:0007669"/>
    <property type="project" value="UniProtKB-SubCell"/>
</dbReference>
<dbReference type="OrthoDB" id="420606at2759"/>
<dbReference type="PANTHER" id="PTHR13285:SF18">
    <property type="entry name" value="PROTEIN-CYSTEINE N-PALMITOYLTRANSFERASE RASP"/>
    <property type="match status" value="1"/>
</dbReference>
<evidence type="ECO:0000313" key="8">
    <source>
        <dbReference type="Proteomes" id="UP000822476"/>
    </source>
</evidence>
<feature type="transmembrane region" description="Helical" evidence="6">
    <location>
        <begin position="12"/>
        <end position="30"/>
    </location>
</feature>
<evidence type="ECO:0000256" key="5">
    <source>
        <dbReference type="ARBA" id="ARBA00038268"/>
    </source>
</evidence>
<dbReference type="Proteomes" id="UP000822476">
    <property type="component" value="Unassembled WGS sequence"/>
</dbReference>
<feature type="transmembrane region" description="Helical" evidence="6">
    <location>
        <begin position="99"/>
        <end position="132"/>
    </location>
</feature>
<dbReference type="EMBL" id="JTDE01003346">
    <property type="protein sequence ID" value="KAF7256159.1"/>
    <property type="molecule type" value="Genomic_DNA"/>
</dbReference>
<dbReference type="GO" id="GO:0016409">
    <property type="term" value="F:palmitoyltransferase activity"/>
    <property type="evidence" value="ECO:0007669"/>
    <property type="project" value="TreeGrafter"/>
</dbReference>
<evidence type="ECO:0000256" key="2">
    <source>
        <dbReference type="ARBA" id="ARBA00022692"/>
    </source>
</evidence>